<evidence type="ECO:0000256" key="1">
    <source>
        <dbReference type="SAM" id="MobiDB-lite"/>
    </source>
</evidence>
<feature type="compositionally biased region" description="Basic and acidic residues" evidence="1">
    <location>
        <begin position="90"/>
        <end position="113"/>
    </location>
</feature>
<feature type="region of interest" description="Disordered" evidence="1">
    <location>
        <begin position="39"/>
        <end position="113"/>
    </location>
</feature>
<sequence length="113" mass="12447">MGYKVTSAYATLRVPNDLGQETLVGFYEGAVLPENVNRDDLKRHLRKSMVEKVKDEPAPKPEKQPEQGAVPNGRSSREDWATYATTKGAPAEETKPVEEGGLSRDDLRAKYGG</sequence>
<evidence type="ECO:0000313" key="2">
    <source>
        <dbReference type="EMBL" id="MFC6017794.1"/>
    </source>
</evidence>
<name>A0ABW1KAF5_9ACTN</name>
<comment type="caution">
    <text evidence="2">The sequence shown here is derived from an EMBL/GenBank/DDBJ whole genome shotgun (WGS) entry which is preliminary data.</text>
</comment>
<gene>
    <name evidence="2" type="ORF">ACFP2T_16455</name>
</gene>
<proteinExistence type="predicted"/>
<evidence type="ECO:0000313" key="3">
    <source>
        <dbReference type="Proteomes" id="UP001596203"/>
    </source>
</evidence>
<organism evidence="2 3">
    <name type="scientific">Plantactinospora solaniradicis</name>
    <dbReference type="NCBI Taxonomy" id="1723736"/>
    <lineage>
        <taxon>Bacteria</taxon>
        <taxon>Bacillati</taxon>
        <taxon>Actinomycetota</taxon>
        <taxon>Actinomycetes</taxon>
        <taxon>Micromonosporales</taxon>
        <taxon>Micromonosporaceae</taxon>
        <taxon>Plantactinospora</taxon>
    </lineage>
</organism>
<reference evidence="3" key="1">
    <citation type="journal article" date="2019" name="Int. J. Syst. Evol. Microbiol.">
        <title>The Global Catalogue of Microorganisms (GCM) 10K type strain sequencing project: providing services to taxonomists for standard genome sequencing and annotation.</title>
        <authorList>
            <consortium name="The Broad Institute Genomics Platform"/>
            <consortium name="The Broad Institute Genome Sequencing Center for Infectious Disease"/>
            <person name="Wu L."/>
            <person name="Ma J."/>
        </authorList>
    </citation>
    <scope>NUCLEOTIDE SEQUENCE [LARGE SCALE GENOMIC DNA]</scope>
    <source>
        <strain evidence="3">ZS-35-S2</strain>
    </source>
</reference>
<dbReference type="Proteomes" id="UP001596203">
    <property type="component" value="Unassembled WGS sequence"/>
</dbReference>
<evidence type="ECO:0008006" key="4">
    <source>
        <dbReference type="Google" id="ProtNLM"/>
    </source>
</evidence>
<keyword evidence="3" id="KW-1185">Reference proteome</keyword>
<dbReference type="RefSeq" id="WP_377422328.1">
    <property type="nucleotide sequence ID" value="NZ_JBHSPR010000010.1"/>
</dbReference>
<accession>A0ABW1KAF5</accession>
<protein>
    <recommendedName>
        <fullName evidence="4">Lsr2 family protein</fullName>
    </recommendedName>
</protein>
<dbReference type="EMBL" id="JBHSPR010000010">
    <property type="protein sequence ID" value="MFC6017794.1"/>
    <property type="molecule type" value="Genomic_DNA"/>
</dbReference>
<feature type="compositionally biased region" description="Basic and acidic residues" evidence="1">
    <location>
        <begin position="39"/>
        <end position="65"/>
    </location>
</feature>